<organism evidence="1 2">
    <name type="scientific">Streptomyces griseus</name>
    <dbReference type="NCBI Taxonomy" id="1911"/>
    <lineage>
        <taxon>Bacteria</taxon>
        <taxon>Bacillati</taxon>
        <taxon>Actinomycetota</taxon>
        <taxon>Actinomycetes</taxon>
        <taxon>Kitasatosporales</taxon>
        <taxon>Streptomycetaceae</taxon>
        <taxon>Streptomyces</taxon>
    </lineage>
</organism>
<accession>A0A380NBF6</accession>
<sequence length="46" mass="4358">MAPFGIGAVIGGGANAALAALAVRAGRRTFGPAPATWPPALGDVLG</sequence>
<gene>
    <name evidence="1" type="ORF">NCTC7807_02302</name>
</gene>
<evidence type="ECO:0000313" key="1">
    <source>
        <dbReference type="EMBL" id="SUP36527.1"/>
    </source>
</evidence>
<dbReference type="Proteomes" id="UP000254150">
    <property type="component" value="Unassembled WGS sequence"/>
</dbReference>
<dbReference type="RefSeq" id="WP_229831484.1">
    <property type="nucleotide sequence ID" value="NZ_UHID01000005.1"/>
</dbReference>
<proteinExistence type="predicted"/>
<name>A0A380NBF6_STRGR</name>
<evidence type="ECO:0000313" key="2">
    <source>
        <dbReference type="Proteomes" id="UP000254150"/>
    </source>
</evidence>
<protein>
    <submittedName>
        <fullName evidence="1">Uncharacterized protein</fullName>
    </submittedName>
</protein>
<dbReference type="EMBL" id="UHID01000005">
    <property type="protein sequence ID" value="SUP36527.1"/>
    <property type="molecule type" value="Genomic_DNA"/>
</dbReference>
<dbReference type="AlphaFoldDB" id="A0A380NBF6"/>
<reference evidence="1 2" key="1">
    <citation type="submission" date="2018-06" db="EMBL/GenBank/DDBJ databases">
        <authorList>
            <consortium name="Pathogen Informatics"/>
            <person name="Doyle S."/>
        </authorList>
    </citation>
    <scope>NUCLEOTIDE SEQUENCE [LARGE SCALE GENOMIC DNA]</scope>
    <source>
        <strain evidence="1 2">NCTC7807</strain>
    </source>
</reference>
<dbReference type="GeneID" id="95074038"/>